<dbReference type="OrthoDB" id="2081723at2"/>
<dbReference type="InterPro" id="IPR025748">
    <property type="entry name" value="PrcB_C_dom"/>
</dbReference>
<reference evidence="2 3" key="1">
    <citation type="submission" date="2016-10" db="EMBL/GenBank/DDBJ databases">
        <authorList>
            <person name="de Groot N.N."/>
        </authorList>
    </citation>
    <scope>NUCLEOTIDE SEQUENCE [LARGE SCALE GENOMIC DNA]</scope>
    <source>
        <strain evidence="2 3">DSM 45514</strain>
    </source>
</reference>
<protein>
    <submittedName>
        <fullName evidence="2">PrcB C-terminal</fullName>
    </submittedName>
</protein>
<dbReference type="Pfam" id="PF14343">
    <property type="entry name" value="PrcB_C"/>
    <property type="match status" value="1"/>
</dbReference>
<keyword evidence="3" id="KW-1185">Reference proteome</keyword>
<dbReference type="STRING" id="1236220.SAMN04488112_12023"/>
<accession>A0A1G6Q9M6</accession>
<evidence type="ECO:0000259" key="1">
    <source>
        <dbReference type="Pfam" id="PF14343"/>
    </source>
</evidence>
<feature type="domain" description="PrcB C-terminal" evidence="1">
    <location>
        <begin position="52"/>
        <end position="109"/>
    </location>
</feature>
<evidence type="ECO:0000313" key="2">
    <source>
        <dbReference type="EMBL" id="SDC88386.1"/>
    </source>
</evidence>
<gene>
    <name evidence="2" type="ORF">SAMN04488112_12023</name>
</gene>
<organism evidence="2 3">
    <name type="scientific">Melghirimyces thermohalophilus</name>
    <dbReference type="NCBI Taxonomy" id="1236220"/>
    <lineage>
        <taxon>Bacteria</taxon>
        <taxon>Bacillati</taxon>
        <taxon>Bacillota</taxon>
        <taxon>Bacilli</taxon>
        <taxon>Bacillales</taxon>
        <taxon>Thermoactinomycetaceae</taxon>
        <taxon>Melghirimyces</taxon>
    </lineage>
</organism>
<dbReference type="EMBL" id="FMZA01000020">
    <property type="protein sequence ID" value="SDC88386.1"/>
    <property type="molecule type" value="Genomic_DNA"/>
</dbReference>
<evidence type="ECO:0000313" key="3">
    <source>
        <dbReference type="Proteomes" id="UP000199387"/>
    </source>
</evidence>
<name>A0A1G6Q9M6_9BACL</name>
<dbReference type="Proteomes" id="UP000199387">
    <property type="component" value="Unassembled WGS sequence"/>
</dbReference>
<sequence length="131" mass="14942">MFMGGEQQKKGFSYRVLSVKEQKKMPGSVRKWINKVRTEKGVYTRRHRGGCYLVIAAGMKPNPGYRLEVSKLSKEEDGRPAMWVRETIPESGQMQPQVISYPCLVIRVKGGLPHVFRAESGNPIQYRDSDI</sequence>
<dbReference type="AlphaFoldDB" id="A0A1G6Q9M6"/>
<proteinExistence type="predicted"/>